<keyword evidence="2" id="KW-1185">Reference proteome</keyword>
<comment type="caution">
    <text evidence="1">The sequence shown here is derived from an EMBL/GenBank/DDBJ whole genome shotgun (WGS) entry which is preliminary data.</text>
</comment>
<protein>
    <submittedName>
        <fullName evidence="1">Uncharacterized protein</fullName>
    </submittedName>
</protein>
<proteinExistence type="predicted"/>
<reference evidence="1" key="1">
    <citation type="submission" date="2021-03" db="EMBL/GenBank/DDBJ databases">
        <title>Streptomyces poriferae sp. nov., a novel marine sponge-derived Actinobacteria species with anti-MRSA activity.</title>
        <authorList>
            <person name="Sandoval-Powers M."/>
            <person name="Kralova S."/>
            <person name="Nguyen G.-S."/>
            <person name="Fawwal D."/>
            <person name="Degnes K."/>
            <person name="Klinkenberg G."/>
            <person name="Sletta H."/>
            <person name="Wentzel A."/>
            <person name="Liles M.R."/>
        </authorList>
    </citation>
    <scope>NUCLEOTIDE SEQUENCE</scope>
    <source>
        <strain evidence="1">DSM 41794</strain>
    </source>
</reference>
<evidence type="ECO:0000313" key="1">
    <source>
        <dbReference type="EMBL" id="MBO0515331.1"/>
    </source>
</evidence>
<name>A0A939F9Y4_9ACTN</name>
<organism evidence="1 2">
    <name type="scientific">Streptomyces beijiangensis</name>
    <dbReference type="NCBI Taxonomy" id="163361"/>
    <lineage>
        <taxon>Bacteria</taxon>
        <taxon>Bacillati</taxon>
        <taxon>Actinomycetota</taxon>
        <taxon>Actinomycetes</taxon>
        <taxon>Kitasatosporales</taxon>
        <taxon>Streptomycetaceae</taxon>
        <taxon>Streptomyces</taxon>
    </lineage>
</organism>
<dbReference type="AlphaFoldDB" id="A0A939F9Y4"/>
<gene>
    <name evidence="1" type="ORF">J0695_26575</name>
</gene>
<sequence>MLATPEAAQSAKDAAYQLLLYRDAVAAGVLRASTHHSTGMDAGAS</sequence>
<accession>A0A939F9Y4</accession>
<dbReference type="EMBL" id="JAFLRJ010000274">
    <property type="protein sequence ID" value="MBO0515331.1"/>
    <property type="molecule type" value="Genomic_DNA"/>
</dbReference>
<dbReference type="Proteomes" id="UP000664167">
    <property type="component" value="Unassembled WGS sequence"/>
</dbReference>
<dbReference type="RefSeq" id="WP_206966057.1">
    <property type="nucleotide sequence ID" value="NZ_BAAAJJ010000001.1"/>
</dbReference>
<evidence type="ECO:0000313" key="2">
    <source>
        <dbReference type="Proteomes" id="UP000664167"/>
    </source>
</evidence>